<evidence type="ECO:0000313" key="2">
    <source>
        <dbReference type="Proteomes" id="UP000812277"/>
    </source>
</evidence>
<accession>A0ABS7D0I2</accession>
<dbReference type="RefSeq" id="WP_219870671.1">
    <property type="nucleotide sequence ID" value="NZ_JAHZIJ010000001.1"/>
</dbReference>
<evidence type="ECO:0000313" key="1">
    <source>
        <dbReference type="EMBL" id="MBW7473440.1"/>
    </source>
</evidence>
<proteinExistence type="predicted"/>
<organism evidence="1 2">
    <name type="scientific">Paenibacillus oenotherae</name>
    <dbReference type="NCBI Taxonomy" id="1435645"/>
    <lineage>
        <taxon>Bacteria</taxon>
        <taxon>Bacillati</taxon>
        <taxon>Bacillota</taxon>
        <taxon>Bacilli</taxon>
        <taxon>Bacillales</taxon>
        <taxon>Paenibacillaceae</taxon>
        <taxon>Paenibacillus</taxon>
    </lineage>
</organism>
<dbReference type="EMBL" id="JAHZIJ010000001">
    <property type="protein sequence ID" value="MBW7473440.1"/>
    <property type="molecule type" value="Genomic_DNA"/>
</dbReference>
<name>A0ABS7D0I2_9BACL</name>
<reference evidence="1 2" key="1">
    <citation type="submission" date="2021-07" db="EMBL/GenBank/DDBJ databases">
        <title>Paenibacillus radiodurans sp. nov., isolated from the southeastern edge of Tengger Desert.</title>
        <authorList>
            <person name="Zhang G."/>
        </authorList>
    </citation>
    <scope>NUCLEOTIDE SEQUENCE [LARGE SCALE GENOMIC DNA]</scope>
    <source>
        <strain evidence="1 2">DT7-4</strain>
    </source>
</reference>
<protein>
    <submittedName>
        <fullName evidence="1">Uncharacterized protein</fullName>
    </submittedName>
</protein>
<keyword evidence="2" id="KW-1185">Reference proteome</keyword>
<sequence>MDKRKVIAAYRRGFINVHECAQILGIDMGQISGLINDPYLTVDPQALRSKQSVNG</sequence>
<comment type="caution">
    <text evidence="1">The sequence shown here is derived from an EMBL/GenBank/DDBJ whole genome shotgun (WGS) entry which is preliminary data.</text>
</comment>
<dbReference type="Proteomes" id="UP000812277">
    <property type="component" value="Unassembled WGS sequence"/>
</dbReference>
<gene>
    <name evidence="1" type="ORF">K0T92_01620</name>
</gene>